<evidence type="ECO:0000313" key="2">
    <source>
        <dbReference type="Proteomes" id="UP000477488"/>
    </source>
</evidence>
<proteinExistence type="predicted"/>
<organism evidence="1 2">
    <name type="scientific">Desulfovibrio porci</name>
    <dbReference type="NCBI Taxonomy" id="2605782"/>
    <lineage>
        <taxon>Bacteria</taxon>
        <taxon>Pseudomonadati</taxon>
        <taxon>Thermodesulfobacteriota</taxon>
        <taxon>Desulfovibrionia</taxon>
        <taxon>Desulfovibrionales</taxon>
        <taxon>Desulfovibrionaceae</taxon>
        <taxon>Desulfovibrio</taxon>
    </lineage>
</organism>
<dbReference type="Proteomes" id="UP000477488">
    <property type="component" value="Unassembled WGS sequence"/>
</dbReference>
<name>A0A6L5XHM2_9BACT</name>
<gene>
    <name evidence="1" type="ORF">FYJ44_00785</name>
</gene>
<dbReference type="RefSeq" id="WP_154508260.1">
    <property type="nucleotide sequence ID" value="NZ_VUMH01000001.1"/>
</dbReference>
<sequence length="293" mass="33692">MSHCLWRPDIAAALEYVRDRAIPVSLTYDGRPREAGPLLCLVTFTARDITVLSMAETPLPAELSGGECRIYFKPDMEAEPEEIPEDGEERGKHSGPRHGFYCSCRVREVRRDARNRLTEIIVKTPFRFLWRELRRHERLRVRPGMLNKFRFWFAPMLPEQRGQVQVYMSHYSRELEQQIQLIDVSAGGAFVRLVNYELLHAMDITQDTLCLLYLDCNGPEGVFRKFFLAASSTAVCRNKKDTALNLHLRFVRYLSATRRDETLDWRPVGEEGAPGLAFWIESQLGREAGGAAE</sequence>
<accession>A0A6L5XHM2</accession>
<comment type="caution">
    <text evidence="1">The sequence shown here is derived from an EMBL/GenBank/DDBJ whole genome shotgun (WGS) entry which is preliminary data.</text>
</comment>
<dbReference type="EMBL" id="VUMH01000001">
    <property type="protein sequence ID" value="MSS26607.1"/>
    <property type="molecule type" value="Genomic_DNA"/>
</dbReference>
<reference evidence="1 2" key="1">
    <citation type="submission" date="2019-09" db="EMBL/GenBank/DDBJ databases">
        <title>In-depth cultivation of the pig gut microbiome towards novel bacterial diversity and tailored functional studies.</title>
        <authorList>
            <person name="Wylensek D."/>
            <person name="Hitch T.C.A."/>
            <person name="Clavel T."/>
        </authorList>
    </citation>
    <scope>NUCLEOTIDE SEQUENCE [LARGE SCALE GENOMIC DNA]</scope>
    <source>
        <strain evidence="1 2">PG-178-WT-4</strain>
    </source>
</reference>
<keyword evidence="2" id="KW-1185">Reference proteome</keyword>
<protein>
    <submittedName>
        <fullName evidence="1">Peptide synthetase</fullName>
    </submittedName>
</protein>
<evidence type="ECO:0000313" key="1">
    <source>
        <dbReference type="EMBL" id="MSS26607.1"/>
    </source>
</evidence>
<dbReference type="AlphaFoldDB" id="A0A6L5XHM2"/>